<accession>A0A1B8XVW7</accession>
<dbReference type="PANTHER" id="PTHR46752">
    <property type="entry name" value="G-PROTEIN COUPLED RECEPTOR 39"/>
    <property type="match status" value="1"/>
</dbReference>
<feature type="region of interest" description="Disordered" evidence="1">
    <location>
        <begin position="184"/>
        <end position="209"/>
    </location>
</feature>
<feature type="compositionally biased region" description="Basic and acidic residues" evidence="1">
    <location>
        <begin position="184"/>
        <end position="193"/>
    </location>
</feature>
<keyword evidence="2" id="KW-0472">Membrane</keyword>
<feature type="transmembrane region" description="Helical" evidence="2">
    <location>
        <begin position="25"/>
        <end position="47"/>
    </location>
</feature>
<evidence type="ECO:0008006" key="4">
    <source>
        <dbReference type="Google" id="ProtNLM"/>
    </source>
</evidence>
<reference evidence="3" key="1">
    <citation type="submission" date="2009-11" db="EMBL/GenBank/DDBJ databases">
        <authorList>
            <consortium name="US DOE Joint Genome Institute (JGI-PGF)"/>
            <person name="Ottilar R."/>
            <person name="Schmutz J."/>
            <person name="Salamov A."/>
            <person name="Cheng J.F."/>
            <person name="Lucas S."/>
            <person name="Pitluck S."/>
            <person name="Gundlach H."/>
            <person name="Guo Y."/>
            <person name="Haberer G."/>
            <person name="Nasrallah J."/>
            <person name="Mayer K.F.X."/>
            <person name="van de Peer Y."/>
            <person name="Weigel D."/>
            <person name="Grigoriev I.V."/>
        </authorList>
    </citation>
    <scope>NUCLEOTIDE SEQUENCE</scope>
    <source>
        <strain evidence="3">Nigerian</strain>
    </source>
</reference>
<organism evidence="3">
    <name type="scientific">Xenopus tropicalis</name>
    <name type="common">Western clawed frog</name>
    <name type="synonym">Silurana tropicalis</name>
    <dbReference type="NCBI Taxonomy" id="8364"/>
    <lineage>
        <taxon>Eukaryota</taxon>
        <taxon>Metazoa</taxon>
        <taxon>Chordata</taxon>
        <taxon>Craniata</taxon>
        <taxon>Vertebrata</taxon>
        <taxon>Euteleostomi</taxon>
        <taxon>Amphibia</taxon>
        <taxon>Batrachia</taxon>
        <taxon>Anura</taxon>
        <taxon>Pipoidea</taxon>
        <taxon>Pipidae</taxon>
        <taxon>Xenopodinae</taxon>
        <taxon>Xenopus</taxon>
        <taxon>Silurana</taxon>
    </lineage>
</organism>
<dbReference type="EMBL" id="KV461183">
    <property type="protein sequence ID" value="OCA14796.1"/>
    <property type="molecule type" value="Genomic_DNA"/>
</dbReference>
<name>A0A1B8XVW7_XENTR</name>
<dbReference type="InterPro" id="IPR052676">
    <property type="entry name" value="Zinc-sensing_GPCR"/>
</dbReference>
<reference evidence="3" key="2">
    <citation type="journal article" date="2010" name="Science">
        <title>The genome of the Western clawed frog Xenopus tropicalis.</title>
        <authorList>
            <person name="Hellsten U."/>
            <person name="Harland R.M."/>
            <person name="Gilchrist M.J."/>
            <person name="Hendrix D."/>
            <person name="Jurka J."/>
            <person name="Kapitonov V."/>
            <person name="Ovcharenko I."/>
            <person name="Putnam N.H."/>
            <person name="Shu S."/>
            <person name="Taher L."/>
            <person name="Blitz I.L."/>
            <person name="Blumberg B."/>
            <person name="Dichmann D.S."/>
            <person name="Dubchak I."/>
            <person name="Amaya E."/>
            <person name="Detter J.C."/>
            <person name="Fletcher R."/>
            <person name="Gerhard D.S."/>
            <person name="Goodstein D."/>
            <person name="Graves T."/>
            <person name="Grigoriev I.V."/>
            <person name="Grimwood J."/>
            <person name="Kawashima T."/>
            <person name="Lindquist E."/>
            <person name="Lucas S.M."/>
            <person name="Mead P.E."/>
            <person name="Mitros T."/>
            <person name="Ogino H."/>
            <person name="Ohta Y."/>
            <person name="Poliakov A.V."/>
            <person name="Pollet N."/>
            <person name="Robert J."/>
            <person name="Salamov A."/>
            <person name="Sater A.K."/>
            <person name="Schmutz J."/>
            <person name="Terry A."/>
            <person name="Vize P.D."/>
            <person name="Warren W.C."/>
            <person name="Wells D."/>
            <person name="Wills A."/>
            <person name="Wilson R.K."/>
            <person name="Zimmerman L.B."/>
            <person name="Zorn A.M."/>
            <person name="Grainger R."/>
            <person name="Grammer T."/>
            <person name="Khokha M.K."/>
            <person name="Richardson P.M."/>
            <person name="Rokhsar D.S."/>
        </authorList>
    </citation>
    <scope>NUCLEOTIDE SEQUENCE [LARGE SCALE GENOMIC DNA]</scope>
    <source>
        <strain evidence="3">Nigerian</strain>
    </source>
</reference>
<protein>
    <recommendedName>
        <fullName evidence="4">G-protein coupled receptors family 1 profile domain-containing protein</fullName>
    </recommendedName>
</protein>
<keyword evidence="2" id="KW-0812">Transmembrane</keyword>
<dbReference type="AlphaFoldDB" id="A0A1B8XVW7"/>
<keyword evidence="2" id="KW-1133">Transmembrane helix</keyword>
<sequence length="209" mass="22721">MPNQVLRIMAASTPKYEWSIRYFRIYMTLLPVADIFFYLSSVVNPLLYNISSKQFRAVFLQVLRCRLTIQHVNKERLLKANQISAKNSTASKRPLILSSIRRSLSGRKTKGKTLGTFQAAAACTVPLSSHEAVAACTVPLCSHEAAAACTVPLSSHEATAACTVPQSSHEAAAACTVLLSSHEAGEAGREPKGQRSGSKRWNGLCESEI</sequence>
<gene>
    <name evidence="3" type="ORF">XENTR_v90025864mg</name>
</gene>
<dbReference type="Gene3D" id="1.20.1070.10">
    <property type="entry name" value="Rhodopsin 7-helix transmembrane proteins"/>
    <property type="match status" value="1"/>
</dbReference>
<dbReference type="SUPFAM" id="SSF81321">
    <property type="entry name" value="Family A G protein-coupled receptor-like"/>
    <property type="match status" value="1"/>
</dbReference>
<dbReference type="PANTHER" id="PTHR46752:SF1">
    <property type="entry name" value="G-PROTEIN COUPLED RECEPTOR 39"/>
    <property type="match status" value="1"/>
</dbReference>
<reference evidence="3" key="3">
    <citation type="submission" date="2016-05" db="EMBL/GenBank/DDBJ databases">
        <title>WGS assembly of Xenopus tropicalis.</title>
        <authorList>
            <person name="Sessions A."/>
            <person name="Jenkins J."/>
            <person name="Mitros T."/>
            <person name="Lyons J.T."/>
            <person name="Dichmann D.S."/>
            <person name="Robert J."/>
            <person name="Harland R.M."/>
            <person name="Rokhsar D.S."/>
        </authorList>
    </citation>
    <scope>NUCLEOTIDE SEQUENCE</scope>
    <source>
        <strain evidence="3">Nigerian</strain>
    </source>
</reference>
<evidence type="ECO:0000256" key="1">
    <source>
        <dbReference type="SAM" id="MobiDB-lite"/>
    </source>
</evidence>
<evidence type="ECO:0000313" key="3">
    <source>
        <dbReference type="EMBL" id="OCA14796.1"/>
    </source>
</evidence>
<evidence type="ECO:0000256" key="2">
    <source>
        <dbReference type="SAM" id="Phobius"/>
    </source>
</evidence>
<proteinExistence type="predicted"/>